<evidence type="ECO:0000313" key="2">
    <source>
        <dbReference type="EMBL" id="PHZ83303.1"/>
    </source>
</evidence>
<evidence type="ECO:0008006" key="4">
    <source>
        <dbReference type="Google" id="ProtNLM"/>
    </source>
</evidence>
<dbReference type="PROSITE" id="PS51257">
    <property type="entry name" value="PROKAR_LIPOPROTEIN"/>
    <property type="match status" value="1"/>
</dbReference>
<comment type="caution">
    <text evidence="2">The sequence shown here is derived from an EMBL/GenBank/DDBJ whole genome shotgun (WGS) entry which is preliminary data.</text>
</comment>
<dbReference type="Proteomes" id="UP000229730">
    <property type="component" value="Unassembled WGS sequence"/>
</dbReference>
<sequence>MRQLFIITLLTLLSACGSMPKHADIRSDDRPTIYIDKSGIGSEIHIDGQYLGLVNKDRQTFATTPGKHDIKIISPSGTITKKTIFVQGNTRREITPNQ</sequence>
<gene>
    <name evidence="2" type="ORF">CRD36_17200</name>
</gene>
<feature type="chain" id="PRO_5013868716" description="PEGA domain-containing protein" evidence="1">
    <location>
        <begin position="24"/>
        <end position="98"/>
    </location>
</feature>
<organism evidence="2 3">
    <name type="scientific">Paremcibacter congregatus</name>
    <dbReference type="NCBI Taxonomy" id="2043170"/>
    <lineage>
        <taxon>Bacteria</taxon>
        <taxon>Pseudomonadati</taxon>
        <taxon>Pseudomonadota</taxon>
        <taxon>Alphaproteobacteria</taxon>
        <taxon>Emcibacterales</taxon>
        <taxon>Emcibacteraceae</taxon>
        <taxon>Paremcibacter</taxon>
    </lineage>
</organism>
<keyword evidence="1" id="KW-0732">Signal</keyword>
<protein>
    <recommendedName>
        <fullName evidence="4">PEGA domain-containing protein</fullName>
    </recommendedName>
</protein>
<keyword evidence="3" id="KW-1185">Reference proteome</keyword>
<evidence type="ECO:0000313" key="3">
    <source>
        <dbReference type="Proteomes" id="UP000229730"/>
    </source>
</evidence>
<name>A0A2G4YLV3_9PROT</name>
<feature type="signal peptide" evidence="1">
    <location>
        <begin position="1"/>
        <end position="23"/>
    </location>
</feature>
<dbReference type="AlphaFoldDB" id="A0A2G4YLV3"/>
<dbReference type="EMBL" id="PDEM01000033">
    <property type="protein sequence ID" value="PHZ83303.1"/>
    <property type="molecule type" value="Genomic_DNA"/>
</dbReference>
<reference evidence="2 3" key="1">
    <citation type="submission" date="2017-10" db="EMBL/GenBank/DDBJ databases">
        <title>Frigbacter circumglobatus gen. nov. sp. nov., isolated from sediment cultured in situ.</title>
        <authorList>
            <person name="Zhao Z."/>
        </authorList>
    </citation>
    <scope>NUCLEOTIDE SEQUENCE [LARGE SCALE GENOMIC DNA]</scope>
    <source>
        <strain evidence="2 3">ZYL</strain>
    </source>
</reference>
<dbReference type="InParanoid" id="A0A2G4YLV3"/>
<proteinExistence type="predicted"/>
<dbReference type="RefSeq" id="WP_099475196.1">
    <property type="nucleotide sequence ID" value="NZ_CP041025.1"/>
</dbReference>
<accession>A0A2G4YLV3</accession>
<evidence type="ECO:0000256" key="1">
    <source>
        <dbReference type="SAM" id="SignalP"/>
    </source>
</evidence>
<dbReference type="OrthoDB" id="10008188at2"/>